<keyword evidence="1" id="KW-1133">Transmembrane helix</keyword>
<sequence>MQPLARALTVAVLLVLLPMTPASAAPAPTAEPHVGQVTLAPGGPEKEALLWVRVSDVTQGQKERLELTVDLGTATTFAEVEVSPSGILTSGEPAAEVVEVDEEEPCRRTGGKVLCSWDLVFSSAGLFAVPALLAVTPKKTAKTGDSAVVTVTAKLGAGAAGTSTSEFRVGEGVDLVAGEDRELKAAPGKPVTFAPAVRNGGAIPVAGVALVIDANPQLLGKSSFGNCRYGVALICTFDTTLAANTTYAPAKALTLRSPADTVPGSMARTTYAWITKTEFDESPWIDYGTPGTGAPLTLQALAAAQDDQPQADVRPDNNYSFVTFTVTGKRRPSLAAAGLRRTAAVGDQLTLSPGFTNFGPGTLRPSLFSNNRLVVTMRMPSNVERSSAPDFCFPGKTPEVLYCLLLDDVGAGQRTSFPIGLTVTGPCSDPGRVEVPERLADADGNVPRARSVASLTVNVTGAQCVALPITGPRVGWTALTGLLLLVTGMVLTVLGVRRPFCEHAGGASCPDRDRKDAPQ</sequence>
<comment type="caution">
    <text evidence="3">The sequence shown here is derived from an EMBL/GenBank/DDBJ whole genome shotgun (WGS) entry which is preliminary data.</text>
</comment>
<name>A0ABS1W1V8_9ACTN</name>
<protein>
    <submittedName>
        <fullName evidence="3">Uncharacterized protein</fullName>
    </submittedName>
</protein>
<evidence type="ECO:0000313" key="4">
    <source>
        <dbReference type="Proteomes" id="UP000598996"/>
    </source>
</evidence>
<keyword evidence="1" id="KW-0812">Transmembrane</keyword>
<dbReference type="Proteomes" id="UP000598996">
    <property type="component" value="Unassembled WGS sequence"/>
</dbReference>
<accession>A0ABS1W1V8</accession>
<dbReference type="EMBL" id="JAENHO010000015">
    <property type="protein sequence ID" value="MBL7260707.1"/>
    <property type="molecule type" value="Genomic_DNA"/>
</dbReference>
<evidence type="ECO:0000256" key="1">
    <source>
        <dbReference type="SAM" id="Phobius"/>
    </source>
</evidence>
<reference evidence="3 4" key="1">
    <citation type="submission" date="2021-01" db="EMBL/GenBank/DDBJ databases">
        <title>Actinoplanes sp. nov. LDG1-01 isolated from lichen.</title>
        <authorList>
            <person name="Saeng-In P."/>
            <person name="Phongsopitanun W."/>
            <person name="Kanchanasin P."/>
            <person name="Yuki M."/>
            <person name="Kudo T."/>
            <person name="Ohkuma M."/>
            <person name="Tanasupawat S."/>
        </authorList>
    </citation>
    <scope>NUCLEOTIDE SEQUENCE [LARGE SCALE GENOMIC DNA]</scope>
    <source>
        <strain evidence="3 4">LDG1-01</strain>
    </source>
</reference>
<feature type="transmembrane region" description="Helical" evidence="1">
    <location>
        <begin position="474"/>
        <end position="496"/>
    </location>
</feature>
<evidence type="ECO:0000313" key="3">
    <source>
        <dbReference type="EMBL" id="MBL7260707.1"/>
    </source>
</evidence>
<feature type="signal peptide" evidence="2">
    <location>
        <begin position="1"/>
        <end position="24"/>
    </location>
</feature>
<gene>
    <name evidence="3" type="ORF">JKJ07_41100</name>
</gene>
<feature type="chain" id="PRO_5046306126" evidence="2">
    <location>
        <begin position="25"/>
        <end position="519"/>
    </location>
</feature>
<organism evidence="3 4">
    <name type="scientific">Paractinoplanes lichenicola</name>
    <dbReference type="NCBI Taxonomy" id="2802976"/>
    <lineage>
        <taxon>Bacteria</taxon>
        <taxon>Bacillati</taxon>
        <taxon>Actinomycetota</taxon>
        <taxon>Actinomycetes</taxon>
        <taxon>Micromonosporales</taxon>
        <taxon>Micromonosporaceae</taxon>
        <taxon>Paractinoplanes</taxon>
    </lineage>
</organism>
<proteinExistence type="predicted"/>
<dbReference type="RefSeq" id="WP_202997434.1">
    <property type="nucleotide sequence ID" value="NZ_JAENHO010000015.1"/>
</dbReference>
<keyword evidence="4" id="KW-1185">Reference proteome</keyword>
<keyword evidence="1" id="KW-0472">Membrane</keyword>
<keyword evidence="2" id="KW-0732">Signal</keyword>
<evidence type="ECO:0000256" key="2">
    <source>
        <dbReference type="SAM" id="SignalP"/>
    </source>
</evidence>